<dbReference type="AlphaFoldDB" id="A0A9P8K2G3"/>
<keyword evidence="3" id="KW-1185">Reference proteome</keyword>
<feature type="region of interest" description="Disordered" evidence="1">
    <location>
        <begin position="1"/>
        <end position="35"/>
    </location>
</feature>
<feature type="non-terminal residue" evidence="2">
    <location>
        <position position="150"/>
    </location>
</feature>
<dbReference type="Proteomes" id="UP000729357">
    <property type="component" value="Unassembled WGS sequence"/>
</dbReference>
<evidence type="ECO:0000313" key="3">
    <source>
        <dbReference type="Proteomes" id="UP000729357"/>
    </source>
</evidence>
<reference evidence="2" key="1">
    <citation type="journal article" date="2021" name="J Fungi (Basel)">
        <title>Virulence traits and population genomics of the black yeast Aureobasidium melanogenum.</title>
        <authorList>
            <person name="Cernosa A."/>
            <person name="Sun X."/>
            <person name="Gostincar C."/>
            <person name="Fang C."/>
            <person name="Gunde-Cimerman N."/>
            <person name="Song Z."/>
        </authorList>
    </citation>
    <scope>NUCLEOTIDE SEQUENCE</scope>
    <source>
        <strain evidence="2">EXF-9298</strain>
    </source>
</reference>
<reference evidence="2" key="2">
    <citation type="submission" date="2021-08" db="EMBL/GenBank/DDBJ databases">
        <authorList>
            <person name="Gostincar C."/>
            <person name="Sun X."/>
            <person name="Song Z."/>
            <person name="Gunde-Cimerman N."/>
        </authorList>
    </citation>
    <scope>NUCLEOTIDE SEQUENCE</scope>
    <source>
        <strain evidence="2">EXF-9298</strain>
    </source>
</reference>
<protein>
    <submittedName>
        <fullName evidence="2">Uncharacterized protein</fullName>
    </submittedName>
</protein>
<accession>A0A9P8K2G3</accession>
<evidence type="ECO:0000256" key="1">
    <source>
        <dbReference type="SAM" id="MobiDB-lite"/>
    </source>
</evidence>
<comment type="caution">
    <text evidence="2">The sequence shown here is derived from an EMBL/GenBank/DDBJ whole genome shotgun (WGS) entry which is preliminary data.</text>
</comment>
<organism evidence="2 3">
    <name type="scientific">Aureobasidium melanogenum</name>
    <name type="common">Aureobasidium pullulans var. melanogenum</name>
    <dbReference type="NCBI Taxonomy" id="46634"/>
    <lineage>
        <taxon>Eukaryota</taxon>
        <taxon>Fungi</taxon>
        <taxon>Dikarya</taxon>
        <taxon>Ascomycota</taxon>
        <taxon>Pezizomycotina</taxon>
        <taxon>Dothideomycetes</taxon>
        <taxon>Dothideomycetidae</taxon>
        <taxon>Dothideales</taxon>
        <taxon>Saccotheciaceae</taxon>
        <taxon>Aureobasidium</taxon>
    </lineage>
</organism>
<name>A0A9P8K2G3_AURME</name>
<proteinExistence type="predicted"/>
<feature type="region of interest" description="Disordered" evidence="1">
    <location>
        <begin position="52"/>
        <end position="73"/>
    </location>
</feature>
<evidence type="ECO:0000313" key="2">
    <source>
        <dbReference type="EMBL" id="KAG9991106.1"/>
    </source>
</evidence>
<gene>
    <name evidence="2" type="ORF">KCU98_g630</name>
</gene>
<dbReference type="EMBL" id="JAHFXS010000006">
    <property type="protein sequence ID" value="KAG9991106.1"/>
    <property type="molecule type" value="Genomic_DNA"/>
</dbReference>
<sequence>MADDEHSSHPSSSEGSESINSSPPASVVSDDDDNHIVASDSVHLVTIDSALPLAPPRDGSWLEPPSRGGEQQTLQEIQYWAKTKRARRRELWTAYVIEEAAERIVGDARPLTTTRSPNDRARCTYCINVEQVCQSFSRAVIGDNISRKCD</sequence>
<feature type="compositionally biased region" description="Low complexity" evidence="1">
    <location>
        <begin position="9"/>
        <end position="28"/>
    </location>
</feature>